<accession>A0A9N9NN74</accession>
<dbReference type="Proteomes" id="UP000789396">
    <property type="component" value="Unassembled WGS sequence"/>
</dbReference>
<dbReference type="OrthoDB" id="2344874at2759"/>
<protein>
    <submittedName>
        <fullName evidence="1">1917_t:CDS:1</fullName>
    </submittedName>
</protein>
<keyword evidence="2" id="KW-1185">Reference proteome</keyword>
<reference evidence="1" key="1">
    <citation type="submission" date="2021-06" db="EMBL/GenBank/DDBJ databases">
        <authorList>
            <person name="Kallberg Y."/>
            <person name="Tangrot J."/>
            <person name="Rosling A."/>
        </authorList>
    </citation>
    <scope>NUCLEOTIDE SEQUENCE</scope>
    <source>
        <strain evidence="1">IN212</strain>
    </source>
</reference>
<organism evidence="1 2">
    <name type="scientific">Racocetra fulgida</name>
    <dbReference type="NCBI Taxonomy" id="60492"/>
    <lineage>
        <taxon>Eukaryota</taxon>
        <taxon>Fungi</taxon>
        <taxon>Fungi incertae sedis</taxon>
        <taxon>Mucoromycota</taxon>
        <taxon>Glomeromycotina</taxon>
        <taxon>Glomeromycetes</taxon>
        <taxon>Diversisporales</taxon>
        <taxon>Gigasporaceae</taxon>
        <taxon>Racocetra</taxon>
    </lineage>
</organism>
<dbReference type="AlphaFoldDB" id="A0A9N9NN74"/>
<sequence>MTKVLYHDQCQGNQPQLNVNDFVNLIEYKDPKLQGFFNVLYNAMNSKEKNQKWF</sequence>
<name>A0A9N9NN74_9GLOM</name>
<gene>
    <name evidence="1" type="ORF">RFULGI_LOCUS13087</name>
</gene>
<evidence type="ECO:0000313" key="1">
    <source>
        <dbReference type="EMBL" id="CAG8743887.1"/>
    </source>
</evidence>
<evidence type="ECO:0000313" key="2">
    <source>
        <dbReference type="Proteomes" id="UP000789396"/>
    </source>
</evidence>
<proteinExistence type="predicted"/>
<dbReference type="EMBL" id="CAJVPZ010033251">
    <property type="protein sequence ID" value="CAG8743887.1"/>
    <property type="molecule type" value="Genomic_DNA"/>
</dbReference>
<comment type="caution">
    <text evidence="1">The sequence shown here is derived from an EMBL/GenBank/DDBJ whole genome shotgun (WGS) entry which is preliminary data.</text>
</comment>